<dbReference type="CDD" id="cd05936">
    <property type="entry name" value="FC-FACS_FadD_like"/>
    <property type="match status" value="1"/>
</dbReference>
<keyword evidence="11" id="KW-1185">Reference proteome</keyword>
<evidence type="ECO:0000256" key="2">
    <source>
        <dbReference type="ARBA" id="ARBA00005005"/>
    </source>
</evidence>
<dbReference type="Pfam" id="PF13193">
    <property type="entry name" value="AMP-binding_C"/>
    <property type="match status" value="1"/>
</dbReference>
<dbReference type="EMBL" id="JAVRIC010000027">
    <property type="protein sequence ID" value="MDT0498813.1"/>
    <property type="molecule type" value="Genomic_DNA"/>
</dbReference>
<dbReference type="SUPFAM" id="SSF56801">
    <property type="entry name" value="Acetyl-CoA synthetase-like"/>
    <property type="match status" value="1"/>
</dbReference>
<evidence type="ECO:0000256" key="6">
    <source>
        <dbReference type="ARBA" id="ARBA00039545"/>
    </source>
</evidence>
<dbReference type="PANTHER" id="PTHR43767:SF8">
    <property type="entry name" value="LONG-CHAIN-FATTY-ACID--COA LIGASE"/>
    <property type="match status" value="1"/>
</dbReference>
<organism evidence="10 11">
    <name type="scientific">Banduia mediterranea</name>
    <dbReference type="NCBI Taxonomy" id="3075609"/>
    <lineage>
        <taxon>Bacteria</taxon>
        <taxon>Pseudomonadati</taxon>
        <taxon>Pseudomonadota</taxon>
        <taxon>Gammaproteobacteria</taxon>
        <taxon>Nevskiales</taxon>
        <taxon>Algiphilaceae</taxon>
        <taxon>Banduia</taxon>
    </lineage>
</organism>
<dbReference type="PANTHER" id="PTHR43767">
    <property type="entry name" value="LONG-CHAIN-FATTY-ACID--COA LIGASE"/>
    <property type="match status" value="1"/>
</dbReference>
<dbReference type="InterPro" id="IPR025110">
    <property type="entry name" value="AMP-bd_C"/>
</dbReference>
<dbReference type="Gene3D" id="3.40.50.980">
    <property type="match status" value="2"/>
</dbReference>
<dbReference type="InterPro" id="IPR045851">
    <property type="entry name" value="AMP-bd_C_sf"/>
</dbReference>
<dbReference type="InterPro" id="IPR050237">
    <property type="entry name" value="ATP-dep_AMP-bd_enzyme"/>
</dbReference>
<evidence type="ECO:0000256" key="4">
    <source>
        <dbReference type="ARBA" id="ARBA00023136"/>
    </source>
</evidence>
<comment type="subcellular location">
    <subcellularLocation>
        <location evidence="1">Membrane</location>
        <topology evidence="1">Peripheral membrane protein</topology>
    </subcellularLocation>
</comment>
<reference evidence="10 11" key="1">
    <citation type="submission" date="2023-09" db="EMBL/GenBank/DDBJ databases">
        <authorList>
            <person name="Rey-Velasco X."/>
        </authorList>
    </citation>
    <scope>NUCLEOTIDE SEQUENCE [LARGE SCALE GENOMIC DNA]</scope>
    <source>
        <strain evidence="10 11">W345</strain>
    </source>
</reference>
<dbReference type="RefSeq" id="WP_311366225.1">
    <property type="nucleotide sequence ID" value="NZ_JAVRIC010000027.1"/>
</dbReference>
<dbReference type="Pfam" id="PF00501">
    <property type="entry name" value="AMP-binding"/>
    <property type="match status" value="1"/>
</dbReference>
<dbReference type="Proteomes" id="UP001254608">
    <property type="component" value="Unassembled WGS sequence"/>
</dbReference>
<evidence type="ECO:0000256" key="1">
    <source>
        <dbReference type="ARBA" id="ARBA00004170"/>
    </source>
</evidence>
<evidence type="ECO:0000256" key="5">
    <source>
        <dbReference type="ARBA" id="ARBA00026121"/>
    </source>
</evidence>
<dbReference type="Gene3D" id="2.30.38.10">
    <property type="entry name" value="Luciferase, Domain 3"/>
    <property type="match status" value="1"/>
</dbReference>
<accession>A0ABU2WLQ2</accession>
<evidence type="ECO:0000313" key="10">
    <source>
        <dbReference type="EMBL" id="MDT0498813.1"/>
    </source>
</evidence>
<dbReference type="GO" id="GO:0004467">
    <property type="term" value="F:long-chain fatty acid-CoA ligase activity"/>
    <property type="evidence" value="ECO:0007669"/>
    <property type="project" value="UniProtKB-EC"/>
</dbReference>
<dbReference type="InterPro" id="IPR020845">
    <property type="entry name" value="AMP-binding_CS"/>
</dbReference>
<proteinExistence type="predicted"/>
<protein>
    <recommendedName>
        <fullName evidence="6">Long-chain-fatty-acid--CoA ligase</fullName>
        <ecNumber evidence="5">6.2.1.3</ecNumber>
    </recommendedName>
    <alternativeName>
        <fullName evidence="7">Long-chain acyl-CoA synthetase</fullName>
    </alternativeName>
</protein>
<keyword evidence="4" id="KW-0472">Membrane</keyword>
<evidence type="ECO:0000313" key="11">
    <source>
        <dbReference type="Proteomes" id="UP001254608"/>
    </source>
</evidence>
<feature type="domain" description="AMP-binding enzyme C-terminal" evidence="9">
    <location>
        <begin position="470"/>
        <end position="544"/>
    </location>
</feature>
<sequence>MEKVWLKEYPPGIPAEIDSSAYNSVVDLVEKSIARFREKPAFENLDHSISYDELDRLTQDFASYLQNVLGLDKGDRVAIMLPNLLQYPVALFGVLRAGMVVVNVNPLYTPRELEHQLNDAGVRAIVIVENFCTTLQKVIGQTKVEHVITTQIGDLLPFPKRSLINLVVKRIKKMVPAWDIPGTIPLRTALARGKAQAYKRVALTHEDIAFLQYTGGTTGLSKGAILSHGNIVSNVLQARTWIGDLAKDGQEIIITALPLYHIFALTANCLVYFIIGAKGVLITNPRDMPGFVKELAKHRFTAFTGVNTLFNGLLNTPGFSELDFSSLKMTLGGGAAVQEAVAKRWAEVTGKPLSEAYGLTETSPAVTINPFDKPDYNGTIGVPLPSTDVSLRDDDDNIVPTGEPGELCVKGPQVMQGYWNRPEDNAKSFTADGYFRTGDVAVMDDKGYFKIVDRKKDMIIVSGFNVFPNEIEGVVAMHPGVLECACVGVPDTKSGEAVKVFVVKKDPGLTVETLKTYCKERLTGYKVPKLVEFREELPKSNVGKILRKELRE</sequence>
<comment type="caution">
    <text evidence="10">The sequence shown here is derived from an EMBL/GenBank/DDBJ whole genome shotgun (WGS) entry which is preliminary data.</text>
</comment>
<gene>
    <name evidence="10" type="ORF">RM530_15800</name>
</gene>
<dbReference type="InterPro" id="IPR000873">
    <property type="entry name" value="AMP-dep_synth/lig_dom"/>
</dbReference>
<evidence type="ECO:0000259" key="8">
    <source>
        <dbReference type="Pfam" id="PF00501"/>
    </source>
</evidence>
<dbReference type="PROSITE" id="PS00455">
    <property type="entry name" value="AMP_BINDING"/>
    <property type="match status" value="1"/>
</dbReference>
<dbReference type="EC" id="6.2.1.3" evidence="5"/>
<comment type="pathway">
    <text evidence="2">Lipid metabolism; fatty acid beta-oxidation.</text>
</comment>
<dbReference type="NCBIfam" id="NF005463">
    <property type="entry name" value="PRK07059.1"/>
    <property type="match status" value="1"/>
</dbReference>
<name>A0ABU2WLQ2_9GAMM</name>
<keyword evidence="3 10" id="KW-0436">Ligase</keyword>
<feature type="domain" description="AMP-dependent synthetase/ligase" evidence="8">
    <location>
        <begin position="30"/>
        <end position="419"/>
    </location>
</feature>
<evidence type="ECO:0000256" key="3">
    <source>
        <dbReference type="ARBA" id="ARBA00022598"/>
    </source>
</evidence>
<dbReference type="Gene3D" id="3.30.300.30">
    <property type="match status" value="1"/>
</dbReference>
<evidence type="ECO:0000259" key="9">
    <source>
        <dbReference type="Pfam" id="PF13193"/>
    </source>
</evidence>
<evidence type="ECO:0000256" key="7">
    <source>
        <dbReference type="ARBA" id="ARBA00042773"/>
    </source>
</evidence>